<dbReference type="KEGG" id="mik:FOE78_18390"/>
<dbReference type="CDD" id="cd02440">
    <property type="entry name" value="AdoMet_MTases"/>
    <property type="match status" value="1"/>
</dbReference>
<gene>
    <name evidence="2" type="ORF">FOE78_18390</name>
</gene>
<dbReference type="PANTHER" id="PTHR44068">
    <property type="entry name" value="ZGC:194242"/>
    <property type="match status" value="1"/>
</dbReference>
<feature type="domain" description="Methyltransferase" evidence="1">
    <location>
        <begin position="28"/>
        <end position="122"/>
    </location>
</feature>
<dbReference type="PANTHER" id="PTHR44068:SF11">
    <property type="entry name" value="GERANYL DIPHOSPHATE 2-C-METHYLTRANSFERASE"/>
    <property type="match status" value="1"/>
</dbReference>
<dbReference type="SUPFAM" id="SSF53335">
    <property type="entry name" value="S-adenosyl-L-methionine-dependent methyltransferases"/>
    <property type="match status" value="1"/>
</dbReference>
<reference evidence="2 3" key="1">
    <citation type="submission" date="2019-07" db="EMBL/GenBank/DDBJ databases">
        <title>Microlunatus dokdonensis sp. nov. isolated from the rhizospheric soil of the wild plant Elymus tsukushiensis.</title>
        <authorList>
            <person name="Ghim S.-Y."/>
            <person name="Hwang Y.-J."/>
            <person name="Son J.-S."/>
            <person name="Shin J.-H."/>
        </authorList>
    </citation>
    <scope>NUCLEOTIDE SEQUENCE [LARGE SCALE GENOMIC DNA]</scope>
    <source>
        <strain evidence="2 3">KUDC0627</strain>
    </source>
</reference>
<keyword evidence="2" id="KW-0489">Methyltransferase</keyword>
<dbReference type="Pfam" id="PF13649">
    <property type="entry name" value="Methyltransf_25"/>
    <property type="match status" value="1"/>
</dbReference>
<name>A0A516Q664_9ACTN</name>
<dbReference type="EMBL" id="CP041692">
    <property type="protein sequence ID" value="QDP98923.1"/>
    <property type="molecule type" value="Genomic_DNA"/>
</dbReference>
<proteinExistence type="predicted"/>
<protein>
    <submittedName>
        <fullName evidence="2">Methyltransferase domain-containing protein</fullName>
    </submittedName>
</protein>
<dbReference type="InterPro" id="IPR029063">
    <property type="entry name" value="SAM-dependent_MTases_sf"/>
</dbReference>
<accession>A0A516Q664</accession>
<keyword evidence="3" id="KW-1185">Reference proteome</keyword>
<dbReference type="OrthoDB" id="9795085at2"/>
<dbReference type="GO" id="GO:0008168">
    <property type="term" value="F:methyltransferase activity"/>
    <property type="evidence" value="ECO:0007669"/>
    <property type="project" value="UniProtKB-KW"/>
</dbReference>
<dbReference type="GO" id="GO:0032259">
    <property type="term" value="P:methylation"/>
    <property type="evidence" value="ECO:0007669"/>
    <property type="project" value="UniProtKB-KW"/>
</dbReference>
<keyword evidence="2" id="KW-0808">Transferase</keyword>
<evidence type="ECO:0000313" key="2">
    <source>
        <dbReference type="EMBL" id="QDP98923.1"/>
    </source>
</evidence>
<evidence type="ECO:0000259" key="1">
    <source>
        <dbReference type="Pfam" id="PF13649"/>
    </source>
</evidence>
<dbReference type="Gene3D" id="3.40.50.150">
    <property type="entry name" value="Vaccinia Virus protein VP39"/>
    <property type="match status" value="1"/>
</dbReference>
<dbReference type="AlphaFoldDB" id="A0A516Q664"/>
<dbReference type="InterPro" id="IPR050447">
    <property type="entry name" value="Erg6_SMT_methyltransf"/>
</dbReference>
<dbReference type="RefSeq" id="WP_143988923.1">
    <property type="nucleotide sequence ID" value="NZ_CP041692.1"/>
</dbReference>
<dbReference type="Proteomes" id="UP000319263">
    <property type="component" value="Chromosome"/>
</dbReference>
<dbReference type="InterPro" id="IPR041698">
    <property type="entry name" value="Methyltransf_25"/>
</dbReference>
<organism evidence="2 3">
    <name type="scientific">Microlunatus elymi</name>
    <dbReference type="NCBI Taxonomy" id="2596828"/>
    <lineage>
        <taxon>Bacteria</taxon>
        <taxon>Bacillati</taxon>
        <taxon>Actinomycetota</taxon>
        <taxon>Actinomycetes</taxon>
        <taxon>Propionibacteriales</taxon>
        <taxon>Propionibacteriaceae</taxon>
        <taxon>Microlunatus</taxon>
    </lineage>
</organism>
<evidence type="ECO:0000313" key="3">
    <source>
        <dbReference type="Proteomes" id="UP000319263"/>
    </source>
</evidence>
<sequence length="228" mass="25236">MSLDMGPNPLWQLEELWTDLDLKPGQKVLDVGTGRGATAVFLAREAGVRVDALDLWIATDEAAQTYRDAGVGQLVRPLQGDIRTLELPESEYDAVVSLDAWEYFGTDVHFLPRLVRALKPGGVLAFATPSLREDPYISDPLPALVDLAAFEVLSWHPADWWAKHTALTGKLIDVRAWVPQDSLDLWLRWERAVDGNPEMRSVIAAYQQLGGDPPALGLVHVTGRKPPR</sequence>